<dbReference type="Proteomes" id="UP000219281">
    <property type="component" value="Unassembled WGS sequence"/>
</dbReference>
<protein>
    <recommendedName>
        <fullName evidence="3">Bacteriocin-protection, YdeI or OmpD-Associated</fullName>
    </recommendedName>
</protein>
<dbReference type="RefSeq" id="WP_097127369.1">
    <property type="nucleotide sequence ID" value="NZ_OCMT01000001.1"/>
</dbReference>
<evidence type="ECO:0000313" key="2">
    <source>
        <dbReference type="Proteomes" id="UP000219281"/>
    </source>
</evidence>
<dbReference type="Pfam" id="PF08922">
    <property type="entry name" value="DUF1905"/>
    <property type="match status" value="1"/>
</dbReference>
<dbReference type="EMBL" id="OCMT01000001">
    <property type="protein sequence ID" value="SOD11278.1"/>
    <property type="molecule type" value="Genomic_DNA"/>
</dbReference>
<organism evidence="1 2">
    <name type="scientific">Pedobacter xixiisoli</name>
    <dbReference type="NCBI Taxonomy" id="1476464"/>
    <lineage>
        <taxon>Bacteria</taxon>
        <taxon>Pseudomonadati</taxon>
        <taxon>Bacteroidota</taxon>
        <taxon>Sphingobacteriia</taxon>
        <taxon>Sphingobacteriales</taxon>
        <taxon>Sphingobacteriaceae</taxon>
        <taxon>Pedobacter</taxon>
    </lineage>
</organism>
<evidence type="ECO:0000313" key="1">
    <source>
        <dbReference type="EMBL" id="SOD11278.1"/>
    </source>
</evidence>
<dbReference type="SUPFAM" id="SSF141694">
    <property type="entry name" value="AF2212/PG0164-like"/>
    <property type="match status" value="1"/>
</dbReference>
<dbReference type="InterPro" id="IPR015018">
    <property type="entry name" value="DUF1905"/>
</dbReference>
<evidence type="ECO:0008006" key="3">
    <source>
        <dbReference type="Google" id="ProtNLM"/>
    </source>
</evidence>
<keyword evidence="2" id="KW-1185">Reference proteome</keyword>
<sequence length="161" mass="18583">MKHQFTAVLEIIGINPFVFIPEEILKQLFLEYGKDKGQIPVCGEINKKAYTQTLVKYQGEWRLYINTTMLKNSPKRIREEISIEIKVDTTDRTLTPPPKLVKALDENPTAKAIFEQLSPSKQKEIIKYISFLKSEKSIAENIEKTIGFLLGKNRFIGRDRP</sequence>
<proteinExistence type="predicted"/>
<gene>
    <name evidence="1" type="ORF">SAMN06297358_0069</name>
</gene>
<name>A0A285ZNP7_9SPHI</name>
<dbReference type="AlphaFoldDB" id="A0A285ZNP7"/>
<dbReference type="Gene3D" id="2.40.30.100">
    <property type="entry name" value="AF2212/PG0164-like"/>
    <property type="match status" value="1"/>
</dbReference>
<accession>A0A285ZNP7</accession>
<reference evidence="2" key="1">
    <citation type="submission" date="2017-09" db="EMBL/GenBank/DDBJ databases">
        <authorList>
            <person name="Varghese N."/>
            <person name="Submissions S."/>
        </authorList>
    </citation>
    <scope>NUCLEOTIDE SEQUENCE [LARGE SCALE GENOMIC DNA]</scope>
    <source>
        <strain evidence="2">CGMCC 1.12803</strain>
    </source>
</reference>
<dbReference type="OrthoDB" id="2243618at2"/>
<dbReference type="Pfam" id="PF13376">
    <property type="entry name" value="OmdA"/>
    <property type="match status" value="1"/>
</dbReference>
<dbReference type="InterPro" id="IPR037079">
    <property type="entry name" value="AF2212/PG0164-like_sf"/>
</dbReference>